<sequence>MAESENPTDLNKLLEQFRRRASEAEDRLSRLEAAVAKEKDSYEEEHSKKISKLESELKRAKTELAAEHKKTGELAEENAKLKYRVTHLVQAVKEADLKLESKGT</sequence>
<dbReference type="OrthoDB" id="2405052at2759"/>
<proteinExistence type="predicted"/>
<dbReference type="GeneID" id="115737725"/>
<protein>
    <submittedName>
        <fullName evidence="3">Centrosomal protein of 290 kDa</fullName>
    </submittedName>
</protein>
<gene>
    <name evidence="3" type="primary">LOC115737725</name>
</gene>
<keyword evidence="2" id="KW-1185">Reference proteome</keyword>
<evidence type="ECO:0000313" key="3">
    <source>
        <dbReference type="RefSeq" id="XP_030525883.1"/>
    </source>
</evidence>
<keyword evidence="1" id="KW-0175">Coiled coil</keyword>
<name>A0A8B8NVQ0_9MYRT</name>
<dbReference type="PANTHER" id="PTHR38377">
    <property type="entry name" value="THREONINE-TRNA LIGASE 2"/>
    <property type="match status" value="1"/>
</dbReference>
<dbReference type="Proteomes" id="UP000827889">
    <property type="component" value="Chromosome 7"/>
</dbReference>
<dbReference type="PANTHER" id="PTHR38377:SF1">
    <property type="entry name" value="THREONINE-TRNA LIGASE 2"/>
    <property type="match status" value="1"/>
</dbReference>
<dbReference type="RefSeq" id="XP_030525883.1">
    <property type="nucleotide sequence ID" value="XM_030670023.2"/>
</dbReference>
<organism evidence="2 3">
    <name type="scientific">Rhodamnia argentea</name>
    <dbReference type="NCBI Taxonomy" id="178133"/>
    <lineage>
        <taxon>Eukaryota</taxon>
        <taxon>Viridiplantae</taxon>
        <taxon>Streptophyta</taxon>
        <taxon>Embryophyta</taxon>
        <taxon>Tracheophyta</taxon>
        <taxon>Spermatophyta</taxon>
        <taxon>Magnoliopsida</taxon>
        <taxon>eudicotyledons</taxon>
        <taxon>Gunneridae</taxon>
        <taxon>Pentapetalae</taxon>
        <taxon>rosids</taxon>
        <taxon>malvids</taxon>
        <taxon>Myrtales</taxon>
        <taxon>Myrtaceae</taxon>
        <taxon>Myrtoideae</taxon>
        <taxon>Myrteae</taxon>
        <taxon>Australasian group</taxon>
        <taxon>Rhodamnia</taxon>
    </lineage>
</organism>
<dbReference type="KEGG" id="rarg:115737725"/>
<accession>A0A8B8NVQ0</accession>
<evidence type="ECO:0000256" key="1">
    <source>
        <dbReference type="SAM" id="Coils"/>
    </source>
</evidence>
<feature type="coiled-coil region" evidence="1">
    <location>
        <begin position="14"/>
        <end position="70"/>
    </location>
</feature>
<dbReference type="AlphaFoldDB" id="A0A8B8NVQ0"/>
<evidence type="ECO:0000313" key="2">
    <source>
        <dbReference type="Proteomes" id="UP000827889"/>
    </source>
</evidence>
<reference evidence="3" key="1">
    <citation type="submission" date="2025-08" db="UniProtKB">
        <authorList>
            <consortium name="RefSeq"/>
        </authorList>
    </citation>
    <scope>IDENTIFICATION</scope>
    <source>
        <tissue evidence="3">Leaf</tissue>
    </source>
</reference>